<dbReference type="OrthoDB" id="9801591at2"/>
<sequence>MKTLNIGIVAHVDAGKTSLTERILYETHVITEIGKVDQGNTQTDSLELERRRGITIKASVVSFFVQDVKINLIDTPGHADFIAEVERSFGVLDGAILVLSAVEGVQAQTKVLMSVLRRLGIPTILFVNKIDRGGAQGETLIETIKEKLTEQVIPFYSVTNDGTKQAGIVRRDDAAFLDSCLELVASNDEAILEAYVNDEPFSEEQVRALLIQQIQHAKIYPVFFGSAMTGIGVPELLDGIVQLFPITEGKEDAPLSGVVFKLEKETSGEKVAYVRLFSGCLVVRTHVPLSRRARDMKTHLEKVKKLHIFVDGHTEQVQRVGAGEFCKLWGLEDVKIGDIVGEWSEAIREVHFAEPQLETRIEAVPKKKNILLYRALIELAEEDPLIHVIRDELHNITYLRIFGEVQKEVIEAMLQEQYGLTVQFSETGVVCIEKPVGVGQGLEVMGEGENLFYATVGIRIEPGAPGSGITYRLEVKLGALPLAFHRAIEETVFETLRQGLYGWEVTDVVVVLTHTGYASPISTAGDFRKVTPLVLMEALRQAGTAVYEPVLQFELNAPTETISTVMFRLASLRATFEQPELRREQFLLKGRMPVATAETLKRELHALTKGEGVFITQPVGFSKLEGEYPTRPRLDWNPLNRKEYMLHVLHAY</sequence>
<keyword evidence="6" id="KW-1185">Reference proteome</keyword>
<accession>A0A326U8P3</accession>
<keyword evidence="2" id="KW-0648">Protein biosynthesis</keyword>
<dbReference type="RefSeq" id="WP_111323742.1">
    <property type="nucleotide sequence ID" value="NZ_BIFX01000003.1"/>
</dbReference>
<dbReference type="Pfam" id="PF00009">
    <property type="entry name" value="GTP_EFTU"/>
    <property type="match status" value="1"/>
</dbReference>
<evidence type="ECO:0000256" key="2">
    <source>
        <dbReference type="ARBA" id="ARBA00022917"/>
    </source>
</evidence>
<dbReference type="SMART" id="SM00889">
    <property type="entry name" value="EFG_IV"/>
    <property type="match status" value="1"/>
</dbReference>
<dbReference type="GO" id="GO:0005737">
    <property type="term" value="C:cytoplasm"/>
    <property type="evidence" value="ECO:0007669"/>
    <property type="project" value="UniProtKB-ARBA"/>
</dbReference>
<dbReference type="CDD" id="cd01684">
    <property type="entry name" value="Tet_like_IV"/>
    <property type="match status" value="1"/>
</dbReference>
<dbReference type="InterPro" id="IPR005225">
    <property type="entry name" value="Small_GTP-bd"/>
</dbReference>
<dbReference type="Gene3D" id="3.30.230.10">
    <property type="match status" value="1"/>
</dbReference>
<dbReference type="PROSITE" id="PS51722">
    <property type="entry name" value="G_TR_2"/>
    <property type="match status" value="1"/>
</dbReference>
<dbReference type="PROSITE" id="PS00301">
    <property type="entry name" value="G_TR_1"/>
    <property type="match status" value="1"/>
</dbReference>
<dbReference type="InterPro" id="IPR000795">
    <property type="entry name" value="T_Tr_GTP-bd_dom"/>
</dbReference>
<dbReference type="Pfam" id="PF14492">
    <property type="entry name" value="EFG_III"/>
    <property type="match status" value="1"/>
</dbReference>
<proteinExistence type="predicted"/>
<dbReference type="Gene3D" id="3.40.50.300">
    <property type="entry name" value="P-loop containing nucleotide triphosphate hydrolases"/>
    <property type="match status" value="1"/>
</dbReference>
<dbReference type="Pfam" id="PF22042">
    <property type="entry name" value="EF-G_D2"/>
    <property type="match status" value="1"/>
</dbReference>
<dbReference type="InterPro" id="IPR053905">
    <property type="entry name" value="EF-G-like_DII"/>
</dbReference>
<dbReference type="NCBIfam" id="TIGR00231">
    <property type="entry name" value="small_GTP"/>
    <property type="match status" value="1"/>
</dbReference>
<dbReference type="InterPro" id="IPR000640">
    <property type="entry name" value="EFG_V-like"/>
</dbReference>
<keyword evidence="3" id="KW-0342">GTP-binding</keyword>
<evidence type="ECO:0000256" key="1">
    <source>
        <dbReference type="ARBA" id="ARBA00022741"/>
    </source>
</evidence>
<dbReference type="PRINTS" id="PR00315">
    <property type="entry name" value="ELONGATNFCT"/>
</dbReference>
<gene>
    <name evidence="5" type="ORF">EI42_03374</name>
</gene>
<dbReference type="GO" id="GO:0005525">
    <property type="term" value="F:GTP binding"/>
    <property type="evidence" value="ECO:0007669"/>
    <property type="project" value="UniProtKB-KW"/>
</dbReference>
<dbReference type="FunFam" id="3.40.50.300:FF:002549">
    <property type="entry name" value="Tetracycline resistance protein, GTP-binding elongation family"/>
    <property type="match status" value="1"/>
</dbReference>
<evidence type="ECO:0000259" key="4">
    <source>
        <dbReference type="PROSITE" id="PS51722"/>
    </source>
</evidence>
<dbReference type="AlphaFoldDB" id="A0A326U8P3"/>
<dbReference type="InterPro" id="IPR020568">
    <property type="entry name" value="Ribosomal_Su5_D2-typ_SF"/>
</dbReference>
<dbReference type="PRINTS" id="PR01037">
    <property type="entry name" value="TCRTETOQM"/>
</dbReference>
<dbReference type="PANTHER" id="PTHR43636">
    <property type="entry name" value="ELONGATION FACTOR G, MITOCHONDRIAL"/>
    <property type="match status" value="1"/>
</dbReference>
<dbReference type="Proteomes" id="UP000248806">
    <property type="component" value="Unassembled WGS sequence"/>
</dbReference>
<dbReference type="SUPFAM" id="SSF52540">
    <property type="entry name" value="P-loop containing nucleoside triphosphate hydrolases"/>
    <property type="match status" value="1"/>
</dbReference>
<evidence type="ECO:0000256" key="3">
    <source>
        <dbReference type="ARBA" id="ARBA00023134"/>
    </source>
</evidence>
<dbReference type="CDD" id="cd04168">
    <property type="entry name" value="TetM_like"/>
    <property type="match status" value="1"/>
</dbReference>
<reference evidence="5 6" key="1">
    <citation type="submission" date="2018-06" db="EMBL/GenBank/DDBJ databases">
        <title>Genomic Encyclopedia of Archaeal and Bacterial Type Strains, Phase II (KMG-II): from individual species to whole genera.</title>
        <authorList>
            <person name="Goeker M."/>
        </authorList>
    </citation>
    <scope>NUCLEOTIDE SEQUENCE [LARGE SCALE GENOMIC DNA]</scope>
    <source>
        <strain evidence="5 6">ATCC BAA-1881</strain>
    </source>
</reference>
<dbReference type="SUPFAM" id="SSF54211">
    <property type="entry name" value="Ribosomal protein S5 domain 2-like"/>
    <property type="match status" value="1"/>
</dbReference>
<comment type="caution">
    <text evidence="5">The sequence shown here is derived from an EMBL/GenBank/DDBJ whole genome shotgun (WGS) entry which is preliminary data.</text>
</comment>
<dbReference type="InterPro" id="IPR005517">
    <property type="entry name" value="Transl_elong_EFG/EF2_IV"/>
</dbReference>
<keyword evidence="1" id="KW-0547">Nucleotide-binding</keyword>
<dbReference type="InterPro" id="IPR031157">
    <property type="entry name" value="G_TR_CS"/>
</dbReference>
<dbReference type="EMBL" id="QKUF01000011">
    <property type="protein sequence ID" value="PZW27996.1"/>
    <property type="molecule type" value="Genomic_DNA"/>
</dbReference>
<dbReference type="SUPFAM" id="SSF54980">
    <property type="entry name" value="EF-G C-terminal domain-like"/>
    <property type="match status" value="2"/>
</dbReference>
<dbReference type="PANTHER" id="PTHR43636:SF2">
    <property type="entry name" value="ELONGATION FACTOR G, MITOCHONDRIAL"/>
    <property type="match status" value="1"/>
</dbReference>
<dbReference type="InterPro" id="IPR035647">
    <property type="entry name" value="EFG_III/V"/>
</dbReference>
<evidence type="ECO:0000313" key="5">
    <source>
        <dbReference type="EMBL" id="PZW27996.1"/>
    </source>
</evidence>
<dbReference type="SUPFAM" id="SSF50447">
    <property type="entry name" value="Translation proteins"/>
    <property type="match status" value="1"/>
</dbReference>
<protein>
    <submittedName>
        <fullName evidence="5">Ribosomal protection tetracycline resistance protein</fullName>
    </submittedName>
</protein>
<evidence type="ECO:0000313" key="6">
    <source>
        <dbReference type="Proteomes" id="UP000248806"/>
    </source>
</evidence>
<dbReference type="Gene3D" id="2.40.30.10">
    <property type="entry name" value="Translation factors"/>
    <property type="match status" value="1"/>
</dbReference>
<dbReference type="InterPro" id="IPR014721">
    <property type="entry name" value="Ribsml_uS5_D2-typ_fold_subgr"/>
</dbReference>
<dbReference type="Pfam" id="PF00679">
    <property type="entry name" value="EFG_C"/>
    <property type="match status" value="1"/>
</dbReference>
<dbReference type="InterPro" id="IPR027417">
    <property type="entry name" value="P-loop_NTPase"/>
</dbReference>
<dbReference type="InterPro" id="IPR009000">
    <property type="entry name" value="Transl_B-barrel_sf"/>
</dbReference>
<dbReference type="Pfam" id="PF03764">
    <property type="entry name" value="EFG_IV"/>
    <property type="match status" value="1"/>
</dbReference>
<feature type="domain" description="Tr-type G" evidence="4">
    <location>
        <begin position="1"/>
        <end position="250"/>
    </location>
</feature>
<dbReference type="InterPro" id="IPR041095">
    <property type="entry name" value="EFG_II"/>
</dbReference>
<dbReference type="GO" id="GO:0003924">
    <property type="term" value="F:GTPase activity"/>
    <property type="evidence" value="ECO:0007669"/>
    <property type="project" value="InterPro"/>
</dbReference>
<dbReference type="Gene3D" id="3.30.70.870">
    <property type="entry name" value="Elongation Factor G (Translational Gtpase), domain 3"/>
    <property type="match status" value="1"/>
</dbReference>
<name>A0A326U8P3_THEHA</name>
<dbReference type="GO" id="GO:0003746">
    <property type="term" value="F:translation elongation factor activity"/>
    <property type="evidence" value="ECO:0007669"/>
    <property type="project" value="TreeGrafter"/>
</dbReference>
<organism evidence="5 6">
    <name type="scientific">Thermosporothrix hazakensis</name>
    <dbReference type="NCBI Taxonomy" id="644383"/>
    <lineage>
        <taxon>Bacteria</taxon>
        <taxon>Bacillati</taxon>
        <taxon>Chloroflexota</taxon>
        <taxon>Ktedonobacteria</taxon>
        <taxon>Ktedonobacterales</taxon>
        <taxon>Thermosporotrichaceae</taxon>
        <taxon>Thermosporothrix</taxon>
    </lineage>
</organism>